<evidence type="ECO:0000256" key="5">
    <source>
        <dbReference type="ARBA" id="ARBA00023242"/>
    </source>
</evidence>
<dbReference type="OrthoDB" id="1600564at2759"/>
<dbReference type="AlphaFoldDB" id="A0A1T3CD82"/>
<sequence>MSIQSRCHRLGKACEQTASIRKRRTQKASSRSVQPPPPRNLLEEKLDNVLSILRSQASTKQLVEQTLEDLLLGIICFASWSHYFKKDKPFMTMLTQMAVSMAFELDLHKDTTPGISPRDKPSRLLTRQTHVRPVRTIEERRTFAALYYLTSATWAAYRKTYPLDWTPYLEDCARVLSQGTETSLDILLTTQIRCQLITNGITCPKNENIEIGGFSPPSRLLYTTLLRQLDDIRQSLPDEFQSERVTMFYLLSTELKIKEFFLRHKESNNQHNGIQIRRVQDLESALTVIEHLLAVFDDLPILDWVGISVDYVTQLTHCLVVLFKLNTLKEPGWDLFETRKRADVIQILDQYSEKAERALEMIGIVEMATNMTHLNAEEDNPEELPGLIVDHIVPDDLVMSLAQESWLSNLIEDPWDYISQLNETEYSF</sequence>
<feature type="region of interest" description="Disordered" evidence="6">
    <location>
        <begin position="18"/>
        <end position="41"/>
    </location>
</feature>
<evidence type="ECO:0000256" key="2">
    <source>
        <dbReference type="ARBA" id="ARBA00023015"/>
    </source>
</evidence>
<dbReference type="GO" id="GO:0000976">
    <property type="term" value="F:transcription cis-regulatory region binding"/>
    <property type="evidence" value="ECO:0007669"/>
    <property type="project" value="TreeGrafter"/>
</dbReference>
<evidence type="ECO:0000256" key="3">
    <source>
        <dbReference type="ARBA" id="ARBA00023125"/>
    </source>
</evidence>
<dbReference type="Proteomes" id="UP000191004">
    <property type="component" value="Unassembled WGS sequence"/>
</dbReference>
<evidence type="ECO:0000256" key="1">
    <source>
        <dbReference type="ARBA" id="ARBA00004123"/>
    </source>
</evidence>
<dbReference type="GO" id="GO:0005634">
    <property type="term" value="C:nucleus"/>
    <property type="evidence" value="ECO:0007669"/>
    <property type="project" value="UniProtKB-SubCell"/>
</dbReference>
<comment type="subcellular location">
    <subcellularLocation>
        <location evidence="1">Nucleus</location>
    </subcellularLocation>
</comment>
<organism evidence="7 8">
    <name type="scientific">Trichoderma guizhouense</name>
    <dbReference type="NCBI Taxonomy" id="1491466"/>
    <lineage>
        <taxon>Eukaryota</taxon>
        <taxon>Fungi</taxon>
        <taxon>Dikarya</taxon>
        <taxon>Ascomycota</taxon>
        <taxon>Pezizomycotina</taxon>
        <taxon>Sordariomycetes</taxon>
        <taxon>Hypocreomycetidae</taxon>
        <taxon>Hypocreales</taxon>
        <taxon>Hypocreaceae</taxon>
        <taxon>Trichoderma</taxon>
    </lineage>
</organism>
<dbReference type="EMBL" id="LVVK01000019">
    <property type="protein sequence ID" value="OPB39068.1"/>
    <property type="molecule type" value="Genomic_DNA"/>
</dbReference>
<evidence type="ECO:0000256" key="6">
    <source>
        <dbReference type="SAM" id="MobiDB-lite"/>
    </source>
</evidence>
<evidence type="ECO:0000256" key="4">
    <source>
        <dbReference type="ARBA" id="ARBA00023163"/>
    </source>
</evidence>
<evidence type="ECO:0000313" key="8">
    <source>
        <dbReference type="Proteomes" id="UP000191004"/>
    </source>
</evidence>
<dbReference type="PANTHER" id="PTHR31845">
    <property type="entry name" value="FINGER DOMAIN PROTEIN, PUTATIVE-RELATED"/>
    <property type="match status" value="1"/>
</dbReference>
<keyword evidence="2" id="KW-0805">Transcription regulation</keyword>
<evidence type="ECO:0008006" key="9">
    <source>
        <dbReference type="Google" id="ProtNLM"/>
    </source>
</evidence>
<keyword evidence="8" id="KW-1185">Reference proteome</keyword>
<comment type="caution">
    <text evidence="7">The sequence shown here is derived from an EMBL/GenBank/DDBJ whole genome shotgun (WGS) entry which is preliminary data.</text>
</comment>
<reference evidence="7 8" key="1">
    <citation type="submission" date="2016-04" db="EMBL/GenBank/DDBJ databases">
        <title>Multiple horizontal gene transfer events from other fungi enriched the ability of the initially mycotrophic fungus Trichoderma (Ascomycota) to feed on dead plant biomass.</title>
        <authorList>
            <person name="Atanasova L."/>
            <person name="Chenthamara K."/>
            <person name="Zhang J."/>
            <person name="Grujic M."/>
            <person name="Henrissat B."/>
            <person name="Kuo A."/>
            <person name="Aertz A."/>
            <person name="Salamov A."/>
            <person name="Lipzen A."/>
            <person name="Labutti K."/>
            <person name="Barry K."/>
            <person name="Miao Y."/>
            <person name="Rahimi M.J."/>
            <person name="Shen Q."/>
            <person name="Grigoriev I.V."/>
            <person name="Kubicek C.P."/>
            <person name="Druzhinina I.S."/>
        </authorList>
    </citation>
    <scope>NUCLEOTIDE SEQUENCE [LARGE SCALE GENOMIC DNA]</scope>
    <source>
        <strain evidence="7 8">NJAU 4742</strain>
    </source>
</reference>
<keyword evidence="4" id="KW-0804">Transcription</keyword>
<accession>A0A1T3CD82</accession>
<gene>
    <name evidence="7" type="ORF">A0O28_0047730</name>
</gene>
<proteinExistence type="predicted"/>
<protein>
    <recommendedName>
        <fullName evidence="9">Zn2Cys6 transcriptional regulator</fullName>
    </recommendedName>
</protein>
<dbReference type="GO" id="GO:0000981">
    <property type="term" value="F:DNA-binding transcription factor activity, RNA polymerase II-specific"/>
    <property type="evidence" value="ECO:0007669"/>
    <property type="project" value="TreeGrafter"/>
</dbReference>
<dbReference type="PANTHER" id="PTHR31845:SF32">
    <property type="entry name" value="MISCELLANEOUS ZN(II)2CYS6 TRANSCRIPTION FACTOR (EUROFUNG)-RELATED"/>
    <property type="match status" value="1"/>
</dbReference>
<dbReference type="CDD" id="cd12148">
    <property type="entry name" value="fungal_TF_MHR"/>
    <property type="match status" value="1"/>
</dbReference>
<keyword evidence="5" id="KW-0539">Nucleus</keyword>
<keyword evidence="3" id="KW-0238">DNA-binding</keyword>
<name>A0A1T3CD82_9HYPO</name>
<dbReference type="InterPro" id="IPR051089">
    <property type="entry name" value="prtT"/>
</dbReference>
<evidence type="ECO:0000313" key="7">
    <source>
        <dbReference type="EMBL" id="OPB39068.1"/>
    </source>
</evidence>